<accession>I3ZEF8</accession>
<sequence length="217" mass="23345">MPHEGFGAFILGNMRKFRAVPIPHGCSITRRADCTVWPHSFRIVLSLGAVFFLAGCHRNPKIVAAATPPPPPVEMISVPPPSHPTEPLPEEPVIASPELPLVVPPVRRPQPPRRRSTPAAPPTQTAVAAPPPMDLGNLTTGGESTNTALLQETDDLLKTQTRRLAGISTATIALHTQQVEQARLFLKQASDAWTKQDIEGARTLATKAKVILDEVLG</sequence>
<gene>
    <name evidence="2" type="ordered locus">Terro_1317</name>
</gene>
<dbReference type="AlphaFoldDB" id="I3ZEF8"/>
<feature type="region of interest" description="Disordered" evidence="1">
    <location>
        <begin position="102"/>
        <end position="132"/>
    </location>
</feature>
<dbReference type="STRING" id="926566.Terro_1317"/>
<name>I3ZEF8_TERRK</name>
<protein>
    <submittedName>
        <fullName evidence="2">Uncharacterized protein</fullName>
    </submittedName>
</protein>
<organism evidence="2 3">
    <name type="scientific">Terriglobus roseus (strain DSM 18391 / NRRL B-41598 / KBS 63)</name>
    <dbReference type="NCBI Taxonomy" id="926566"/>
    <lineage>
        <taxon>Bacteria</taxon>
        <taxon>Pseudomonadati</taxon>
        <taxon>Acidobacteriota</taxon>
        <taxon>Terriglobia</taxon>
        <taxon>Terriglobales</taxon>
        <taxon>Acidobacteriaceae</taxon>
        <taxon>Terriglobus</taxon>
    </lineage>
</organism>
<evidence type="ECO:0000313" key="3">
    <source>
        <dbReference type="Proteomes" id="UP000006056"/>
    </source>
</evidence>
<dbReference type="EMBL" id="CP003379">
    <property type="protein sequence ID" value="AFL87626.1"/>
    <property type="molecule type" value="Genomic_DNA"/>
</dbReference>
<keyword evidence="3" id="KW-1185">Reference proteome</keyword>
<dbReference type="eggNOG" id="ENOG50338HZ">
    <property type="taxonomic scope" value="Bacteria"/>
</dbReference>
<evidence type="ECO:0000313" key="2">
    <source>
        <dbReference type="EMBL" id="AFL87626.1"/>
    </source>
</evidence>
<evidence type="ECO:0000256" key="1">
    <source>
        <dbReference type="SAM" id="MobiDB-lite"/>
    </source>
</evidence>
<dbReference type="HOGENOM" id="CLU_1271768_0_0_0"/>
<dbReference type="Proteomes" id="UP000006056">
    <property type="component" value="Chromosome"/>
</dbReference>
<dbReference type="KEGG" id="trs:Terro_1317"/>
<proteinExistence type="predicted"/>
<reference evidence="2 3" key="1">
    <citation type="submission" date="2012-06" db="EMBL/GenBank/DDBJ databases">
        <title>Complete genome of Terriglobus roseus DSM 18391.</title>
        <authorList>
            <consortium name="US DOE Joint Genome Institute (JGI-PGF)"/>
            <person name="Lucas S."/>
            <person name="Copeland A."/>
            <person name="Lapidus A."/>
            <person name="Glavina del Rio T."/>
            <person name="Dalin E."/>
            <person name="Tice H."/>
            <person name="Bruce D."/>
            <person name="Goodwin L."/>
            <person name="Pitluck S."/>
            <person name="Peters L."/>
            <person name="Mikhailova N."/>
            <person name="Munk A.C.C."/>
            <person name="Kyrpides N."/>
            <person name="Mavromatis K."/>
            <person name="Ivanova N."/>
            <person name="Brettin T."/>
            <person name="Detter J.C."/>
            <person name="Han C."/>
            <person name="Larimer F."/>
            <person name="Land M."/>
            <person name="Hauser L."/>
            <person name="Markowitz V."/>
            <person name="Cheng J.-F."/>
            <person name="Hugenholtz P."/>
            <person name="Woyke T."/>
            <person name="Wu D."/>
            <person name="Brambilla E."/>
            <person name="Klenk H.-P."/>
            <person name="Eisen J.A."/>
        </authorList>
    </citation>
    <scope>NUCLEOTIDE SEQUENCE [LARGE SCALE GENOMIC DNA]</scope>
    <source>
        <strain evidence="3">DSM 18391 / NRRL B-41598 / KBS 63</strain>
    </source>
</reference>